<evidence type="ECO:0000313" key="1">
    <source>
        <dbReference type="EMBL" id="KAI4870431.1"/>
    </source>
</evidence>
<proteinExistence type="predicted"/>
<dbReference type="Proteomes" id="UP001497700">
    <property type="component" value="Unassembled WGS sequence"/>
</dbReference>
<comment type="caution">
    <text evidence="1">The sequence shown here is derived from an EMBL/GenBank/DDBJ whole genome shotgun (WGS) entry which is preliminary data.</text>
</comment>
<gene>
    <name evidence="1" type="ORF">F4820DRAFT_443151</name>
</gene>
<reference evidence="1 2" key="1">
    <citation type="journal article" date="2022" name="New Phytol.">
        <title>Ecological generalism drives hyperdiversity of secondary metabolite gene clusters in xylarialean endophytes.</title>
        <authorList>
            <person name="Franco M.E.E."/>
            <person name="Wisecaver J.H."/>
            <person name="Arnold A.E."/>
            <person name="Ju Y.M."/>
            <person name="Slot J.C."/>
            <person name="Ahrendt S."/>
            <person name="Moore L.P."/>
            <person name="Eastman K.E."/>
            <person name="Scott K."/>
            <person name="Konkel Z."/>
            <person name="Mondo S.J."/>
            <person name="Kuo A."/>
            <person name="Hayes R.D."/>
            <person name="Haridas S."/>
            <person name="Andreopoulos B."/>
            <person name="Riley R."/>
            <person name="LaButti K."/>
            <person name="Pangilinan J."/>
            <person name="Lipzen A."/>
            <person name="Amirebrahimi M."/>
            <person name="Yan J."/>
            <person name="Adam C."/>
            <person name="Keymanesh K."/>
            <person name="Ng V."/>
            <person name="Louie K."/>
            <person name="Northen T."/>
            <person name="Drula E."/>
            <person name="Henrissat B."/>
            <person name="Hsieh H.M."/>
            <person name="Youens-Clark K."/>
            <person name="Lutzoni F."/>
            <person name="Miadlikowska J."/>
            <person name="Eastwood D.C."/>
            <person name="Hamelin R.C."/>
            <person name="Grigoriev I.V."/>
            <person name="U'Ren J.M."/>
        </authorList>
    </citation>
    <scope>NUCLEOTIDE SEQUENCE [LARGE SCALE GENOMIC DNA]</scope>
    <source>
        <strain evidence="1 2">CBS 119005</strain>
    </source>
</reference>
<accession>A0ACB9ZGF8</accession>
<organism evidence="1 2">
    <name type="scientific">Hypoxylon rubiginosum</name>
    <dbReference type="NCBI Taxonomy" id="110542"/>
    <lineage>
        <taxon>Eukaryota</taxon>
        <taxon>Fungi</taxon>
        <taxon>Dikarya</taxon>
        <taxon>Ascomycota</taxon>
        <taxon>Pezizomycotina</taxon>
        <taxon>Sordariomycetes</taxon>
        <taxon>Xylariomycetidae</taxon>
        <taxon>Xylariales</taxon>
        <taxon>Hypoxylaceae</taxon>
        <taxon>Hypoxylon</taxon>
    </lineage>
</organism>
<sequence>MGSLDIPKDELTVLVTGFGPFKEQYPVNPAWEITALLPDYIPAERVKDAAARQAPANLPAVRILKRGPVRVNYGTVRGLVPTLWDNPEQKVDYVVHVGMAGPQQVYSVERRGHRDGYDKQDVDGQLLGDEQRHRREGDQWIWHGVPEELLTDLDLDKIYKRWVERSPDDLRLQISEDAGHYLCDFIYFSSLAHLYKQQRPRKVVFFHVPLHPDQESIDRGRELVLQLIRSIVEIGAEK</sequence>
<evidence type="ECO:0000313" key="2">
    <source>
        <dbReference type="Proteomes" id="UP001497700"/>
    </source>
</evidence>
<protein>
    <submittedName>
        <fullName evidence="1">Peptidase</fullName>
    </submittedName>
</protein>
<keyword evidence="2" id="KW-1185">Reference proteome</keyword>
<dbReference type="EMBL" id="MU393424">
    <property type="protein sequence ID" value="KAI4870431.1"/>
    <property type="molecule type" value="Genomic_DNA"/>
</dbReference>
<name>A0ACB9ZGF8_9PEZI</name>